<feature type="transmembrane region" description="Helical" evidence="1">
    <location>
        <begin position="42"/>
        <end position="61"/>
    </location>
</feature>
<gene>
    <name evidence="2" type="ORF">SAMN04489842_1780</name>
</gene>
<reference evidence="3" key="1">
    <citation type="submission" date="2016-10" db="EMBL/GenBank/DDBJ databases">
        <authorList>
            <person name="Varghese N."/>
            <person name="Submissions S."/>
        </authorList>
    </citation>
    <scope>NUCLEOTIDE SEQUENCE [LARGE SCALE GENOMIC DNA]</scope>
    <source>
        <strain evidence="3">DSM 24767</strain>
    </source>
</reference>
<evidence type="ECO:0000313" key="2">
    <source>
        <dbReference type="EMBL" id="SDQ94762.1"/>
    </source>
</evidence>
<feature type="transmembrane region" description="Helical" evidence="1">
    <location>
        <begin position="68"/>
        <end position="87"/>
    </location>
</feature>
<feature type="transmembrane region" description="Helical" evidence="1">
    <location>
        <begin position="141"/>
        <end position="161"/>
    </location>
</feature>
<feature type="transmembrane region" description="Helical" evidence="1">
    <location>
        <begin position="440"/>
        <end position="464"/>
    </location>
</feature>
<keyword evidence="1" id="KW-1133">Transmembrane helix</keyword>
<keyword evidence="1" id="KW-0812">Transmembrane</keyword>
<feature type="transmembrane region" description="Helical" evidence="1">
    <location>
        <begin position="345"/>
        <end position="365"/>
    </location>
</feature>
<proteinExistence type="predicted"/>
<protein>
    <submittedName>
        <fullName evidence="2">Uncharacterized protein</fullName>
    </submittedName>
</protein>
<feature type="transmembrane region" description="Helical" evidence="1">
    <location>
        <begin position="279"/>
        <end position="298"/>
    </location>
</feature>
<feature type="transmembrane region" description="Helical" evidence="1">
    <location>
        <begin position="377"/>
        <end position="397"/>
    </location>
</feature>
<accession>A0A1H1F1D5</accession>
<keyword evidence="1" id="KW-0472">Membrane</keyword>
<dbReference type="AlphaFoldDB" id="A0A1H1F1D5"/>
<sequence>MKRSALEGVLAVGFLALAAGVLVARANPATGYESSVYAGSPTATWIAFVVALAIGVGATIACRGRYQALGIGLGGTTVTAIVSLPLIRNYRFSGMGDAMTHMGWTRDVADGGLAPHELFYPAVHSIGALLHQVGGFSIERALLVTMVVLFVPFLIFVPLIVRNVSGDPRAVGFGAIVSWMVLPVNNVATHMGVHTNSVALFFVPVVVFAIVAYLRRRATIERLPFGLSPFSVLLYLSAIALLLIHPQQMINVVVLVGAIAGVQYLARSRVDEHPILEHPTAYAHTAVLGVIFTVWAVSNERFRNAVAGLVYGLVTADVGAGAEVDQRGASLAEIGGSLGELFVRMFLDAAIIGLVVGLFVLVMWLGWTNTDRETAAFVTYLGLALIPLGGILLVYFVGTPTMAFRQIGFIYVVLTIVAGIAVAHLAGGLSGFVTRPGSDAVVALVLGVCLVLGLLTIYASPLIYSPSQHVTDQKFSGYESGFEHAAEDRPHAGLGYDPFRYDHAIHGLEREDALSGATIATGEVDHEQFEAGNYSGAYHGVDHYLIVTEYDLTREIGVYQELYYSEEGLAELERSPEADKVISNDEFEMYAVEGDED</sequence>
<evidence type="ECO:0000313" key="3">
    <source>
        <dbReference type="Proteomes" id="UP000198848"/>
    </source>
</evidence>
<keyword evidence="3" id="KW-1185">Reference proteome</keyword>
<feature type="transmembrane region" description="Helical" evidence="1">
    <location>
        <begin position="409"/>
        <end position="434"/>
    </location>
</feature>
<dbReference type="OrthoDB" id="137309at2157"/>
<feature type="transmembrane region" description="Helical" evidence="1">
    <location>
        <begin position="194"/>
        <end position="214"/>
    </location>
</feature>
<feature type="transmembrane region" description="Helical" evidence="1">
    <location>
        <begin position="250"/>
        <end position="267"/>
    </location>
</feature>
<organism evidence="2 3">
    <name type="scientific">Natronobacterium texcoconense</name>
    <dbReference type="NCBI Taxonomy" id="1095778"/>
    <lineage>
        <taxon>Archaea</taxon>
        <taxon>Methanobacteriati</taxon>
        <taxon>Methanobacteriota</taxon>
        <taxon>Stenosarchaea group</taxon>
        <taxon>Halobacteria</taxon>
        <taxon>Halobacteriales</taxon>
        <taxon>Natrialbaceae</taxon>
        <taxon>Natronobacterium</taxon>
    </lineage>
</organism>
<dbReference type="RefSeq" id="WP_090380480.1">
    <property type="nucleotide sequence ID" value="NZ_FNLC01000002.1"/>
</dbReference>
<dbReference type="Proteomes" id="UP000198848">
    <property type="component" value="Unassembled WGS sequence"/>
</dbReference>
<feature type="transmembrane region" description="Helical" evidence="1">
    <location>
        <begin position="226"/>
        <end position="244"/>
    </location>
</feature>
<dbReference type="EMBL" id="FNLC01000002">
    <property type="protein sequence ID" value="SDQ94762.1"/>
    <property type="molecule type" value="Genomic_DNA"/>
</dbReference>
<name>A0A1H1F1D5_NATTX</name>
<evidence type="ECO:0000256" key="1">
    <source>
        <dbReference type="SAM" id="Phobius"/>
    </source>
</evidence>
<feature type="transmembrane region" description="Helical" evidence="1">
    <location>
        <begin position="170"/>
        <end position="188"/>
    </location>
</feature>